<proteinExistence type="predicted"/>
<dbReference type="Proteomes" id="UP000800096">
    <property type="component" value="Unassembled WGS sequence"/>
</dbReference>
<accession>A0A6A5QX77</accession>
<keyword evidence="2" id="KW-0472">Membrane</keyword>
<reference evidence="3" key="1">
    <citation type="journal article" date="2020" name="Stud. Mycol.">
        <title>101 Dothideomycetes genomes: a test case for predicting lifestyles and emergence of pathogens.</title>
        <authorList>
            <person name="Haridas S."/>
            <person name="Albert R."/>
            <person name="Binder M."/>
            <person name="Bloem J."/>
            <person name="Labutti K."/>
            <person name="Salamov A."/>
            <person name="Andreopoulos B."/>
            <person name="Baker S."/>
            <person name="Barry K."/>
            <person name="Bills G."/>
            <person name="Bluhm B."/>
            <person name="Cannon C."/>
            <person name="Castanera R."/>
            <person name="Culley D."/>
            <person name="Daum C."/>
            <person name="Ezra D."/>
            <person name="Gonzalez J."/>
            <person name="Henrissat B."/>
            <person name="Kuo A."/>
            <person name="Liang C."/>
            <person name="Lipzen A."/>
            <person name="Lutzoni F."/>
            <person name="Magnuson J."/>
            <person name="Mondo S."/>
            <person name="Nolan M."/>
            <person name="Ohm R."/>
            <person name="Pangilinan J."/>
            <person name="Park H.-J."/>
            <person name="Ramirez L."/>
            <person name="Alfaro M."/>
            <person name="Sun H."/>
            <person name="Tritt A."/>
            <person name="Yoshinaga Y."/>
            <person name="Zwiers L.-H."/>
            <person name="Turgeon B."/>
            <person name="Goodwin S."/>
            <person name="Spatafora J."/>
            <person name="Crous P."/>
            <person name="Grigoriev I."/>
        </authorList>
    </citation>
    <scope>NUCLEOTIDE SEQUENCE</scope>
    <source>
        <strain evidence="3">HMLAC05119</strain>
    </source>
</reference>
<keyword evidence="2" id="KW-0812">Transmembrane</keyword>
<name>A0A6A5QX77_AMPQU</name>
<feature type="region of interest" description="Disordered" evidence="1">
    <location>
        <begin position="50"/>
        <end position="85"/>
    </location>
</feature>
<evidence type="ECO:0000313" key="4">
    <source>
        <dbReference type="Proteomes" id="UP000800096"/>
    </source>
</evidence>
<evidence type="ECO:0000313" key="3">
    <source>
        <dbReference type="EMBL" id="KAF1919156.1"/>
    </source>
</evidence>
<feature type="region of interest" description="Disordered" evidence="1">
    <location>
        <begin position="128"/>
        <end position="159"/>
    </location>
</feature>
<organism evidence="3 4">
    <name type="scientific">Ampelomyces quisqualis</name>
    <name type="common">Powdery mildew agent</name>
    <dbReference type="NCBI Taxonomy" id="50730"/>
    <lineage>
        <taxon>Eukaryota</taxon>
        <taxon>Fungi</taxon>
        <taxon>Dikarya</taxon>
        <taxon>Ascomycota</taxon>
        <taxon>Pezizomycotina</taxon>
        <taxon>Dothideomycetes</taxon>
        <taxon>Pleosporomycetidae</taxon>
        <taxon>Pleosporales</taxon>
        <taxon>Pleosporineae</taxon>
        <taxon>Phaeosphaeriaceae</taxon>
        <taxon>Ampelomyces</taxon>
    </lineage>
</organism>
<evidence type="ECO:0008006" key="5">
    <source>
        <dbReference type="Google" id="ProtNLM"/>
    </source>
</evidence>
<gene>
    <name evidence="3" type="ORF">BDU57DRAFT_545877</name>
</gene>
<evidence type="ECO:0000256" key="1">
    <source>
        <dbReference type="SAM" id="MobiDB-lite"/>
    </source>
</evidence>
<keyword evidence="4" id="KW-1185">Reference proteome</keyword>
<evidence type="ECO:0000256" key="2">
    <source>
        <dbReference type="SAM" id="Phobius"/>
    </source>
</evidence>
<feature type="transmembrane region" description="Helical" evidence="2">
    <location>
        <begin position="99"/>
        <end position="123"/>
    </location>
</feature>
<dbReference type="AlphaFoldDB" id="A0A6A5QX77"/>
<keyword evidence="2" id="KW-1133">Transmembrane helix</keyword>
<feature type="compositionally biased region" description="Basic and acidic residues" evidence="1">
    <location>
        <begin position="69"/>
        <end position="85"/>
    </location>
</feature>
<protein>
    <recommendedName>
        <fullName evidence="5">Adhesin domain-containing protein</fullName>
    </recommendedName>
</protein>
<sequence length="596" mass="63822">MFIDTVDANSRSSRPQIVISPHASPYNESSTPLLEPFVGQELPPTYLEATTPGLYSGGLSDDQGARLLADGDRGSGDAANKEEQYRTQSLRAQCTRQRWVRWVPAVAFVLILAGSLAAMAAAVPVRGAKLSSSTGPPIPAQSSNADRLKPPSFAQPSMPSAAEASLLAEGYIGEDDERPDLIAIPWPTPSPNDVQPPLPTQSKELFPIRWPTSCGKNYNTKVEEYNFGASKQLNIQEAVHRLDKSYKKVYGWIHVVRAPASQASGTMQARLSYAVSPSVSVDSIKRASTASSLVIGDPSYVDGFDGVHKGSACLGMSLVIYMAAGTEIETLDIDATHMGIQIHDGVELSVTNSTRISLKKGTLDAAAFKSRETYLETISGSISGLYSLDDLVSVTSKSGSVNIEVEPMPATADSSPSAVFMVDAHSSSVRTDFKRKHIPERDYQVYINTTVGSVDGTFIHGSRTEIKSVAGFVHADLLPYKSGGYVSTINTQTDSGQTSVTLQTPYKAKNVPMTGLNSLHKTISGELDLTYPQEWVGHVNGTSLSGALHLEGQDLELLSENDEPRQNHVEAKKGNGGGTLEFDTVSGECEIKIGKA</sequence>
<dbReference type="EMBL" id="ML979133">
    <property type="protein sequence ID" value="KAF1919156.1"/>
    <property type="molecule type" value="Genomic_DNA"/>
</dbReference>
<dbReference type="OrthoDB" id="3539644at2759"/>
<feature type="compositionally biased region" description="Polar residues" evidence="1">
    <location>
        <begin position="130"/>
        <end position="145"/>
    </location>
</feature>